<sequence>MHAQGKHANPMQKDPWPGIEPRTFLLQGNSATKCTTMQPIQFSSKSRCRCSWLWAGRISCSVRLTADLKKPLTEETVVVEQSHEQDAQGSPECSPFYKEFFIAQ</sequence>
<evidence type="ECO:0000313" key="3">
    <source>
        <dbReference type="Proteomes" id="UP001434883"/>
    </source>
</evidence>
<gene>
    <name evidence="2" type="ORF">XENOCAPTIV_004320</name>
</gene>
<evidence type="ECO:0000313" key="2">
    <source>
        <dbReference type="EMBL" id="MEQ2206898.1"/>
    </source>
</evidence>
<keyword evidence="3" id="KW-1185">Reference proteome</keyword>
<organism evidence="2 3">
    <name type="scientific">Xenoophorus captivus</name>
    <dbReference type="NCBI Taxonomy" id="1517983"/>
    <lineage>
        <taxon>Eukaryota</taxon>
        <taxon>Metazoa</taxon>
        <taxon>Chordata</taxon>
        <taxon>Craniata</taxon>
        <taxon>Vertebrata</taxon>
        <taxon>Euteleostomi</taxon>
        <taxon>Actinopterygii</taxon>
        <taxon>Neopterygii</taxon>
        <taxon>Teleostei</taxon>
        <taxon>Neoteleostei</taxon>
        <taxon>Acanthomorphata</taxon>
        <taxon>Ovalentaria</taxon>
        <taxon>Atherinomorphae</taxon>
        <taxon>Cyprinodontiformes</taxon>
        <taxon>Goodeidae</taxon>
        <taxon>Xenoophorus</taxon>
    </lineage>
</organism>
<proteinExistence type="predicted"/>
<comment type="caution">
    <text evidence="2">The sequence shown here is derived from an EMBL/GenBank/DDBJ whole genome shotgun (WGS) entry which is preliminary data.</text>
</comment>
<accession>A0ABV0RFG9</accession>
<dbReference type="Proteomes" id="UP001434883">
    <property type="component" value="Unassembled WGS sequence"/>
</dbReference>
<protein>
    <submittedName>
        <fullName evidence="2">Uncharacterized protein</fullName>
    </submittedName>
</protein>
<dbReference type="EMBL" id="JAHRIN010043463">
    <property type="protein sequence ID" value="MEQ2206898.1"/>
    <property type="molecule type" value="Genomic_DNA"/>
</dbReference>
<evidence type="ECO:0000256" key="1">
    <source>
        <dbReference type="SAM" id="MobiDB-lite"/>
    </source>
</evidence>
<reference evidence="2 3" key="1">
    <citation type="submission" date="2021-06" db="EMBL/GenBank/DDBJ databases">
        <authorList>
            <person name="Palmer J.M."/>
        </authorList>
    </citation>
    <scope>NUCLEOTIDE SEQUENCE [LARGE SCALE GENOMIC DNA]</scope>
    <source>
        <strain evidence="2 3">XC_2019</strain>
        <tissue evidence="2">Muscle</tissue>
    </source>
</reference>
<feature type="region of interest" description="Disordered" evidence="1">
    <location>
        <begin position="1"/>
        <end position="20"/>
    </location>
</feature>
<name>A0ABV0RFG9_9TELE</name>